<dbReference type="InterPro" id="IPR004358">
    <property type="entry name" value="Sig_transdc_His_kin-like_C"/>
</dbReference>
<dbReference type="EC" id="2.7.13.3" evidence="2"/>
<comment type="caution">
    <text evidence="4">The sequence shown here is derived from an EMBL/GenBank/DDBJ whole genome shotgun (WGS) entry which is preliminary data.</text>
</comment>
<protein>
    <recommendedName>
        <fullName evidence="2">histidine kinase</fullName>
        <ecNumber evidence="2">2.7.13.3</ecNumber>
    </recommendedName>
</protein>
<comment type="catalytic activity">
    <reaction evidence="1">
        <text>ATP + protein L-histidine = ADP + protein N-phospho-L-histidine.</text>
        <dbReference type="EC" id="2.7.13.3"/>
    </reaction>
</comment>
<proteinExistence type="predicted"/>
<evidence type="ECO:0000259" key="3">
    <source>
        <dbReference type="PROSITE" id="PS50109"/>
    </source>
</evidence>
<feature type="domain" description="Histidine kinase" evidence="3">
    <location>
        <begin position="176"/>
        <end position="386"/>
    </location>
</feature>
<dbReference type="InterPro" id="IPR003594">
    <property type="entry name" value="HATPase_dom"/>
</dbReference>
<dbReference type="PRINTS" id="PR00344">
    <property type="entry name" value="BCTRLSENSOR"/>
</dbReference>
<dbReference type="SUPFAM" id="SSF55874">
    <property type="entry name" value="ATPase domain of HSP90 chaperone/DNA topoisomerase II/histidine kinase"/>
    <property type="match status" value="1"/>
</dbReference>
<evidence type="ECO:0000256" key="2">
    <source>
        <dbReference type="ARBA" id="ARBA00012438"/>
    </source>
</evidence>
<dbReference type="SMART" id="SM00065">
    <property type="entry name" value="GAF"/>
    <property type="match status" value="1"/>
</dbReference>
<dbReference type="PROSITE" id="PS50109">
    <property type="entry name" value="HIS_KIN"/>
    <property type="match status" value="1"/>
</dbReference>
<evidence type="ECO:0000313" key="4">
    <source>
        <dbReference type="EMBL" id="MCW1921436.1"/>
    </source>
</evidence>
<dbReference type="Gene3D" id="3.30.565.10">
    <property type="entry name" value="Histidine kinase-like ATPase, C-terminal domain"/>
    <property type="match status" value="1"/>
</dbReference>
<sequence>MRFGSVDASRERLESLKSSGLLGDAHGIDFDRVTELAARAVNVPVSLVSLVDEDRQVFAGACGLSEPLKTSRQTPIHYSFCQHAVNLRQPLVIPDARKNPLVAKNPAIEEFGVVAYLGFPVLGAGQHFYGAVCAVDTVPRQWREEEIEVMRGFTSIVSALIEQHLGRVYQKLLTDVILHDLKMPLGRIQAAADVFAARAGELPHGLDALARSLKGSADQANAMVGTLLSKNRQVGRCDDLHGTAQTAAKLLRPRAEEKGIQIRVDETAARIPLELPDRVMAQVLDHLIANSLRFSNIGEVRVRIKRIGEAAIIDVEDDGPGFQAEDYPRIFQRYAPLSAKPTGGEASSGLGLSIVKTLLESEGGTIVLLSRPGESAVFRITVPVRRQD</sequence>
<accession>A0ABT3GCU4</accession>
<dbReference type="RefSeq" id="WP_264485545.1">
    <property type="nucleotide sequence ID" value="NZ_JAPDDT010000001.1"/>
</dbReference>
<dbReference type="Proteomes" id="UP001320876">
    <property type="component" value="Unassembled WGS sequence"/>
</dbReference>
<keyword evidence="5" id="KW-1185">Reference proteome</keyword>
<dbReference type="PANTHER" id="PTHR43102:SF2">
    <property type="entry name" value="GAF DOMAIN-CONTAINING PROTEIN"/>
    <property type="match status" value="1"/>
</dbReference>
<dbReference type="SUPFAM" id="SSF55781">
    <property type="entry name" value="GAF domain-like"/>
    <property type="match status" value="1"/>
</dbReference>
<dbReference type="GO" id="GO:0016301">
    <property type="term" value="F:kinase activity"/>
    <property type="evidence" value="ECO:0007669"/>
    <property type="project" value="UniProtKB-KW"/>
</dbReference>
<dbReference type="Pfam" id="PF01590">
    <property type="entry name" value="GAF"/>
    <property type="match status" value="1"/>
</dbReference>
<gene>
    <name evidence="4" type="ORF">OKA05_02660</name>
</gene>
<dbReference type="PANTHER" id="PTHR43102">
    <property type="entry name" value="SLR1143 PROTEIN"/>
    <property type="match status" value="1"/>
</dbReference>
<evidence type="ECO:0000313" key="5">
    <source>
        <dbReference type="Proteomes" id="UP001320876"/>
    </source>
</evidence>
<keyword evidence="4" id="KW-0418">Kinase</keyword>
<dbReference type="Gene3D" id="3.30.450.40">
    <property type="match status" value="1"/>
</dbReference>
<dbReference type="SMART" id="SM00387">
    <property type="entry name" value="HATPase_c"/>
    <property type="match status" value="1"/>
</dbReference>
<organism evidence="4 5">
    <name type="scientific">Luteolibacter arcticus</name>
    <dbReference type="NCBI Taxonomy" id="1581411"/>
    <lineage>
        <taxon>Bacteria</taxon>
        <taxon>Pseudomonadati</taxon>
        <taxon>Verrucomicrobiota</taxon>
        <taxon>Verrucomicrobiia</taxon>
        <taxon>Verrucomicrobiales</taxon>
        <taxon>Verrucomicrobiaceae</taxon>
        <taxon>Luteolibacter</taxon>
    </lineage>
</organism>
<dbReference type="InterPro" id="IPR029016">
    <property type="entry name" value="GAF-like_dom_sf"/>
</dbReference>
<dbReference type="Pfam" id="PF02518">
    <property type="entry name" value="HATPase_c"/>
    <property type="match status" value="1"/>
</dbReference>
<dbReference type="InterPro" id="IPR005467">
    <property type="entry name" value="His_kinase_dom"/>
</dbReference>
<evidence type="ECO:0000256" key="1">
    <source>
        <dbReference type="ARBA" id="ARBA00000085"/>
    </source>
</evidence>
<keyword evidence="4" id="KW-0808">Transferase</keyword>
<dbReference type="EMBL" id="JAPDDT010000001">
    <property type="protein sequence ID" value="MCW1921436.1"/>
    <property type="molecule type" value="Genomic_DNA"/>
</dbReference>
<name>A0ABT3GCU4_9BACT</name>
<reference evidence="4 5" key="1">
    <citation type="submission" date="2022-10" db="EMBL/GenBank/DDBJ databases">
        <title>Luteolibacter arcticus strain CCTCC AB 2014275, whole genome shotgun sequencing project.</title>
        <authorList>
            <person name="Zhao G."/>
            <person name="Shen L."/>
        </authorList>
    </citation>
    <scope>NUCLEOTIDE SEQUENCE [LARGE SCALE GENOMIC DNA]</scope>
    <source>
        <strain evidence="4 5">CCTCC AB 2014275</strain>
    </source>
</reference>
<dbReference type="InterPro" id="IPR036890">
    <property type="entry name" value="HATPase_C_sf"/>
</dbReference>
<dbReference type="InterPro" id="IPR003018">
    <property type="entry name" value="GAF"/>
</dbReference>